<reference evidence="11" key="2">
    <citation type="submission" date="2020-11" db="EMBL/GenBank/DDBJ databases">
        <authorList>
            <person name="McCartney M.A."/>
            <person name="Auch B."/>
            <person name="Kono T."/>
            <person name="Mallez S."/>
            <person name="Becker A."/>
            <person name="Gohl D.M."/>
            <person name="Silverstein K.A.T."/>
            <person name="Koren S."/>
            <person name="Bechman K.B."/>
            <person name="Herman A."/>
            <person name="Abrahante J.E."/>
            <person name="Garbe J."/>
        </authorList>
    </citation>
    <scope>NUCLEOTIDE SEQUENCE</scope>
    <source>
        <strain evidence="11">Duluth1</strain>
        <tissue evidence="11">Whole animal</tissue>
    </source>
</reference>
<dbReference type="InterPro" id="IPR016722">
    <property type="entry name" value="DNA_pol_alpha_bsu"/>
</dbReference>
<dbReference type="Proteomes" id="UP000828390">
    <property type="component" value="Unassembled WGS sequence"/>
</dbReference>
<sequence length="595" mass="66132">MTSFVSEEELADEFSMFGVELSSEEIIAKLQELCTMHRLDAGGMVTEWMAFAHSKKNLTIEMDVLEQFERERLSKRHQKTPKTIKKENGPVIHSIDSLPMDVEGAEELYSAYGGKTPTSKQISNKRQHTPENAPLKRFTGPNRSPAAPFSPASFSPASTTPAKKYISRTNSGEVVASEGNTNDFAWHGSGKEVKIESFIPEQTVSRKFKYMFQKMSDKRDVLNDLIEDMADHLQKVHNIEEFSHAVLPTQEEVTVCGRVCCDSNGKLNAKSVVLEGSIDTSAGKVIPLDVSQLKEYALFPGQIVALTGHNSTGQKFVANKLFESVALPLPDCPEEGSSGRLTLLVAAGPFTTSDSLSYEPFTDLVEQIRLMRPDVCILMGPFVDGKNTEIENGNCPVSYDAIFHAKLEEIANATENLNVQMVLISSSRDLHHDPVYPTPPYRLENFRHKHVKCFSDPCTLKINDIVFGLTSTDVMFHLGNEEIAFPSGSDRLGRLTQHLLTQHSYYPLCPPNEEMCVDFEKFQTTCFLPTTPHVLVVPSEFKQFVKDIKGCCCINPGRLTKGLTGSTFAKIAIQTNKLSSRQSLVKNITAQVLRI</sequence>
<keyword evidence="4 6" id="KW-0235">DNA replication</keyword>
<feature type="domain" description="DNA polymerase alpha subunit B N-terminal" evidence="9">
    <location>
        <begin position="8"/>
        <end position="75"/>
    </location>
</feature>
<evidence type="ECO:0000256" key="3">
    <source>
        <dbReference type="ARBA" id="ARBA00018596"/>
    </source>
</evidence>
<dbReference type="Gene3D" id="3.60.21.60">
    <property type="match status" value="2"/>
</dbReference>
<keyword evidence="12" id="KW-1185">Reference proteome</keyword>
<evidence type="ECO:0000259" key="10">
    <source>
        <dbReference type="Pfam" id="PF22062"/>
    </source>
</evidence>
<feature type="compositionally biased region" description="Low complexity" evidence="7">
    <location>
        <begin position="144"/>
        <end position="160"/>
    </location>
</feature>
<comment type="function">
    <text evidence="6">Accessory subunit of the DNA polymerase alpha complex (also known as the alpha DNA polymerase-primase complex) which plays an essential role in the initiation of DNA synthesis.</text>
</comment>
<dbReference type="FunFam" id="3.60.21.60:FF:000003">
    <property type="entry name" value="DNA polymerase alpha subunit B"/>
    <property type="match status" value="1"/>
</dbReference>
<gene>
    <name evidence="11" type="ORF">DPMN_093036</name>
</gene>
<comment type="similarity">
    <text evidence="2 6">Belongs to the DNA polymerase alpha subunit B family.</text>
</comment>
<accession>A0A9D4L2D1</accession>
<dbReference type="InterPro" id="IPR043034">
    <property type="entry name" value="DNA_pol_alpha_B_N_sf"/>
</dbReference>
<dbReference type="OrthoDB" id="336885at2759"/>
<dbReference type="PIRSF" id="PIRSF018300">
    <property type="entry name" value="DNA_pol_alph_2"/>
    <property type="match status" value="1"/>
</dbReference>
<evidence type="ECO:0000256" key="5">
    <source>
        <dbReference type="ARBA" id="ARBA00023242"/>
    </source>
</evidence>
<dbReference type="EMBL" id="JAIWYP010000003">
    <property type="protein sequence ID" value="KAH3850612.1"/>
    <property type="molecule type" value="Genomic_DNA"/>
</dbReference>
<dbReference type="Gene3D" id="1.10.8.530">
    <property type="entry name" value="DNA polymerase alpha-primase, subunit B, N-terminal domain"/>
    <property type="match status" value="1"/>
</dbReference>
<dbReference type="Pfam" id="PF08418">
    <property type="entry name" value="Pol_alpha_B_N"/>
    <property type="match status" value="1"/>
</dbReference>
<reference evidence="11" key="1">
    <citation type="journal article" date="2019" name="bioRxiv">
        <title>The Genome of the Zebra Mussel, Dreissena polymorpha: A Resource for Invasive Species Research.</title>
        <authorList>
            <person name="McCartney M.A."/>
            <person name="Auch B."/>
            <person name="Kono T."/>
            <person name="Mallez S."/>
            <person name="Zhang Y."/>
            <person name="Obille A."/>
            <person name="Becker A."/>
            <person name="Abrahante J.E."/>
            <person name="Garbe J."/>
            <person name="Badalamenti J.P."/>
            <person name="Herman A."/>
            <person name="Mangelson H."/>
            <person name="Liachko I."/>
            <person name="Sullivan S."/>
            <person name="Sone E.D."/>
            <person name="Koren S."/>
            <person name="Silverstein K.A.T."/>
            <person name="Beckman K.B."/>
            <person name="Gohl D.M."/>
        </authorList>
    </citation>
    <scope>NUCLEOTIDE SEQUENCE</scope>
    <source>
        <strain evidence="11">Duluth1</strain>
        <tissue evidence="11">Whole animal</tissue>
    </source>
</reference>
<evidence type="ECO:0000256" key="1">
    <source>
        <dbReference type="ARBA" id="ARBA00004123"/>
    </source>
</evidence>
<evidence type="ECO:0000313" key="12">
    <source>
        <dbReference type="Proteomes" id="UP000828390"/>
    </source>
</evidence>
<organism evidence="11 12">
    <name type="scientific">Dreissena polymorpha</name>
    <name type="common">Zebra mussel</name>
    <name type="synonym">Mytilus polymorpha</name>
    <dbReference type="NCBI Taxonomy" id="45954"/>
    <lineage>
        <taxon>Eukaryota</taxon>
        <taxon>Metazoa</taxon>
        <taxon>Spiralia</taxon>
        <taxon>Lophotrochozoa</taxon>
        <taxon>Mollusca</taxon>
        <taxon>Bivalvia</taxon>
        <taxon>Autobranchia</taxon>
        <taxon>Heteroconchia</taxon>
        <taxon>Euheterodonta</taxon>
        <taxon>Imparidentia</taxon>
        <taxon>Neoheterodontei</taxon>
        <taxon>Myida</taxon>
        <taxon>Dreissenoidea</taxon>
        <taxon>Dreissenidae</taxon>
        <taxon>Dreissena</taxon>
    </lineage>
</organism>
<dbReference type="AlphaFoldDB" id="A0A9D4L2D1"/>
<protein>
    <recommendedName>
        <fullName evidence="3 6">DNA polymerase alpha subunit B</fullName>
    </recommendedName>
</protein>
<dbReference type="PANTHER" id="PTHR23061">
    <property type="entry name" value="DNA POLYMERASE 2 ALPHA 70 KDA SUBUNIT"/>
    <property type="match status" value="1"/>
</dbReference>
<evidence type="ECO:0000256" key="4">
    <source>
        <dbReference type="ARBA" id="ARBA00022705"/>
    </source>
</evidence>
<evidence type="ECO:0000313" key="11">
    <source>
        <dbReference type="EMBL" id="KAH3850612.1"/>
    </source>
</evidence>
<evidence type="ECO:0000259" key="9">
    <source>
        <dbReference type="Pfam" id="PF08418"/>
    </source>
</evidence>
<dbReference type="GO" id="GO:0005658">
    <property type="term" value="C:alpha DNA polymerase:primase complex"/>
    <property type="evidence" value="ECO:0007669"/>
    <property type="project" value="TreeGrafter"/>
</dbReference>
<dbReference type="Pfam" id="PF22062">
    <property type="entry name" value="OB_DPOA2"/>
    <property type="match status" value="1"/>
</dbReference>
<feature type="domain" description="DNA polymerase alpha/delta/epsilon subunit B" evidence="8">
    <location>
        <begin position="344"/>
        <end position="546"/>
    </location>
</feature>
<dbReference type="PANTHER" id="PTHR23061:SF12">
    <property type="entry name" value="DNA POLYMERASE ALPHA SUBUNIT B"/>
    <property type="match status" value="1"/>
</dbReference>
<dbReference type="InterPro" id="IPR007185">
    <property type="entry name" value="DNA_pol_a/d/e_bsu"/>
</dbReference>
<dbReference type="Pfam" id="PF04042">
    <property type="entry name" value="DNA_pol_E_B"/>
    <property type="match status" value="1"/>
</dbReference>
<dbReference type="InterPro" id="IPR054300">
    <property type="entry name" value="OB_DPOA2"/>
</dbReference>
<dbReference type="InterPro" id="IPR013627">
    <property type="entry name" value="Pol_alpha_B_N"/>
</dbReference>
<feature type="region of interest" description="Disordered" evidence="7">
    <location>
        <begin position="115"/>
        <end position="160"/>
    </location>
</feature>
<name>A0A9D4L2D1_DREPO</name>
<dbReference type="GO" id="GO:0003677">
    <property type="term" value="F:DNA binding"/>
    <property type="evidence" value="ECO:0007669"/>
    <property type="project" value="InterPro"/>
</dbReference>
<evidence type="ECO:0000256" key="2">
    <source>
        <dbReference type="ARBA" id="ARBA00007299"/>
    </source>
</evidence>
<proteinExistence type="inferred from homology"/>
<dbReference type="GO" id="GO:0006270">
    <property type="term" value="P:DNA replication initiation"/>
    <property type="evidence" value="ECO:0007669"/>
    <property type="project" value="TreeGrafter"/>
</dbReference>
<comment type="caution">
    <text evidence="11">The sequence shown here is derived from an EMBL/GenBank/DDBJ whole genome shotgun (WGS) entry which is preliminary data.</text>
</comment>
<keyword evidence="5 6" id="KW-0539">Nucleus</keyword>
<evidence type="ECO:0000259" key="8">
    <source>
        <dbReference type="Pfam" id="PF04042"/>
    </source>
</evidence>
<comment type="subcellular location">
    <subcellularLocation>
        <location evidence="1 6">Nucleus</location>
    </subcellularLocation>
</comment>
<evidence type="ECO:0000256" key="6">
    <source>
        <dbReference type="PIRNR" id="PIRNR018300"/>
    </source>
</evidence>
<feature type="domain" description="DNA polymerase alpha subunit B OB" evidence="10">
    <location>
        <begin position="219"/>
        <end position="323"/>
    </location>
</feature>
<evidence type="ECO:0000256" key="7">
    <source>
        <dbReference type="SAM" id="MobiDB-lite"/>
    </source>
</evidence>